<dbReference type="AlphaFoldDB" id="A0A6J4KI65"/>
<feature type="compositionally biased region" description="Basic residues" evidence="1">
    <location>
        <begin position="90"/>
        <end position="100"/>
    </location>
</feature>
<feature type="non-terminal residue" evidence="2">
    <location>
        <position position="294"/>
    </location>
</feature>
<feature type="compositionally biased region" description="Basic residues" evidence="1">
    <location>
        <begin position="121"/>
        <end position="133"/>
    </location>
</feature>
<name>A0A6J4KI65_9ACTN</name>
<feature type="region of interest" description="Disordered" evidence="1">
    <location>
        <begin position="87"/>
        <end position="191"/>
    </location>
</feature>
<accession>A0A6J4KI65</accession>
<dbReference type="EMBL" id="CADCTS010000228">
    <property type="protein sequence ID" value="CAA9304297.1"/>
    <property type="molecule type" value="Genomic_DNA"/>
</dbReference>
<feature type="compositionally biased region" description="Basic and acidic residues" evidence="1">
    <location>
        <begin position="25"/>
        <end position="36"/>
    </location>
</feature>
<feature type="region of interest" description="Disordered" evidence="1">
    <location>
        <begin position="208"/>
        <end position="294"/>
    </location>
</feature>
<feature type="compositionally biased region" description="Low complexity" evidence="1">
    <location>
        <begin position="162"/>
        <end position="181"/>
    </location>
</feature>
<feature type="compositionally biased region" description="Basic residues" evidence="1">
    <location>
        <begin position="8"/>
        <end position="20"/>
    </location>
</feature>
<sequence length="294" mass="31670">AALGGPLRRLRHRPPRRRPRLPGADLHRPRQLDLRGRGAPAAAGRAGHRLLGARGRGGRRSLVDVLLRRLRGPGPLAAGSLGRVSAGSLRRLRRRPHPRRAVRDRPAPVPRPERPLVPLLRPRRAGRRARRRPPGGGRAGRHDGAGRARALRAGADRRLADLRAPAVPARTGQRLAHARGPGRPGARRSLPPAVLGWLLPRRGLRRRLGLGGPPPGPLDRARGSGAAAGHGARARPRPGPQQRRHHAGGSRRPRLPRLGRGHDPALPVHRPAAVGRRRAPHARAHLDRAAAPGL</sequence>
<feature type="compositionally biased region" description="Basic residues" evidence="1">
    <location>
        <begin position="232"/>
        <end position="259"/>
    </location>
</feature>
<feature type="compositionally biased region" description="Low complexity" evidence="1">
    <location>
        <begin position="37"/>
        <end position="46"/>
    </location>
</feature>
<feature type="compositionally biased region" description="Basic and acidic residues" evidence="1">
    <location>
        <begin position="101"/>
        <end position="114"/>
    </location>
</feature>
<gene>
    <name evidence="2" type="ORF">AVDCRST_MAG48-1579</name>
</gene>
<reference evidence="2" key="1">
    <citation type="submission" date="2020-02" db="EMBL/GenBank/DDBJ databases">
        <authorList>
            <person name="Meier V. D."/>
        </authorList>
    </citation>
    <scope>NUCLEOTIDE SEQUENCE</scope>
    <source>
        <strain evidence="2">AVDCRST_MAG48</strain>
    </source>
</reference>
<feature type="non-terminal residue" evidence="2">
    <location>
        <position position="1"/>
    </location>
</feature>
<organism evidence="2">
    <name type="scientific">uncultured Friedmanniella sp</name>
    <dbReference type="NCBI Taxonomy" id="335381"/>
    <lineage>
        <taxon>Bacteria</taxon>
        <taxon>Bacillati</taxon>
        <taxon>Actinomycetota</taxon>
        <taxon>Actinomycetes</taxon>
        <taxon>Propionibacteriales</taxon>
        <taxon>Nocardioidaceae</taxon>
        <taxon>Friedmanniella</taxon>
        <taxon>environmental samples</taxon>
    </lineage>
</organism>
<evidence type="ECO:0000313" key="2">
    <source>
        <dbReference type="EMBL" id="CAA9304297.1"/>
    </source>
</evidence>
<protein>
    <submittedName>
        <fullName evidence="2">GH43_32 / GH43 / GH43_30 / GH43_33 / GH43 _3 / GH43_31 / GH43_8 / GH43_5 / GH43_34 / GH43_26 / GH43_4 / GH43_9</fullName>
    </submittedName>
</protein>
<feature type="region of interest" description="Disordered" evidence="1">
    <location>
        <begin position="1"/>
        <end position="46"/>
    </location>
</feature>
<evidence type="ECO:0000256" key="1">
    <source>
        <dbReference type="SAM" id="MobiDB-lite"/>
    </source>
</evidence>
<proteinExistence type="predicted"/>